<name>A0A512RJ23_9BACT</name>
<dbReference type="AlphaFoldDB" id="A0A512RJ23"/>
<dbReference type="InterPro" id="IPR053142">
    <property type="entry name" value="PchR_regulatory_protein"/>
</dbReference>
<feature type="domain" description="HTH araC/xylS-type" evidence="4">
    <location>
        <begin position="226"/>
        <end position="324"/>
    </location>
</feature>
<evidence type="ECO:0000256" key="3">
    <source>
        <dbReference type="ARBA" id="ARBA00023163"/>
    </source>
</evidence>
<keyword evidence="2" id="KW-0238">DNA-binding</keyword>
<proteinExistence type="predicted"/>
<evidence type="ECO:0000313" key="5">
    <source>
        <dbReference type="EMBL" id="GEP95711.1"/>
    </source>
</evidence>
<dbReference type="PROSITE" id="PS00041">
    <property type="entry name" value="HTH_ARAC_FAMILY_1"/>
    <property type="match status" value="1"/>
</dbReference>
<protein>
    <recommendedName>
        <fullName evidence="4">HTH araC/xylS-type domain-containing protein</fullName>
    </recommendedName>
</protein>
<keyword evidence="1" id="KW-0805">Transcription regulation</keyword>
<gene>
    <name evidence="5" type="ORF">CCY01nite_19710</name>
</gene>
<dbReference type="PROSITE" id="PS01124">
    <property type="entry name" value="HTH_ARAC_FAMILY_2"/>
    <property type="match status" value="1"/>
</dbReference>
<dbReference type="GO" id="GO:0003700">
    <property type="term" value="F:DNA-binding transcription factor activity"/>
    <property type="evidence" value="ECO:0007669"/>
    <property type="project" value="InterPro"/>
</dbReference>
<dbReference type="SUPFAM" id="SSF46689">
    <property type="entry name" value="Homeodomain-like"/>
    <property type="match status" value="1"/>
</dbReference>
<dbReference type="Pfam" id="PF12833">
    <property type="entry name" value="HTH_18"/>
    <property type="match status" value="1"/>
</dbReference>
<sequence length="328" mass="37687">MKYLIPGKSFTERTLLPPYDHPYFIQYADTSCLEGTFGSVMIQRVPGKNFSLTQHIFDIRQPVEIQMQATTPMITLAYLLKGNIPGTLGGLGRIDFHESRCHLNYAPPGTHLVHLEPQEYAGLQIHLEPSAIKELADKSHIIREVWSSAVKSLPEGLHQTFCHIGPRMREVLHRIFHCTLEEPLRGFQLHIHVLELVLLYVQEIYPVQKDFQSAYHYTQDDHKALESAFRLQQSHPADIRHHKDLAKLVHLHPRKLLDGFNLKYGINMNSLKIQTRITEACILLLETDMPVKDIAHEVGYTDSSAFIRAFKQNVGQTPLQYRHEKPGR</sequence>
<dbReference type="PANTHER" id="PTHR47893">
    <property type="entry name" value="REGULATORY PROTEIN PCHR"/>
    <property type="match status" value="1"/>
</dbReference>
<dbReference type="InterPro" id="IPR018062">
    <property type="entry name" value="HTH_AraC-typ_CS"/>
</dbReference>
<evidence type="ECO:0000259" key="4">
    <source>
        <dbReference type="PROSITE" id="PS01124"/>
    </source>
</evidence>
<dbReference type="InterPro" id="IPR009057">
    <property type="entry name" value="Homeodomain-like_sf"/>
</dbReference>
<accession>A0A512RJ23</accession>
<dbReference type="EMBL" id="BKAU01000001">
    <property type="protein sequence ID" value="GEP95711.1"/>
    <property type="molecule type" value="Genomic_DNA"/>
</dbReference>
<comment type="caution">
    <text evidence="5">The sequence shown here is derived from an EMBL/GenBank/DDBJ whole genome shotgun (WGS) entry which is preliminary data.</text>
</comment>
<dbReference type="PRINTS" id="PR00032">
    <property type="entry name" value="HTHARAC"/>
</dbReference>
<evidence type="ECO:0000256" key="2">
    <source>
        <dbReference type="ARBA" id="ARBA00023125"/>
    </source>
</evidence>
<evidence type="ECO:0000256" key="1">
    <source>
        <dbReference type="ARBA" id="ARBA00023015"/>
    </source>
</evidence>
<dbReference type="Gene3D" id="1.10.10.60">
    <property type="entry name" value="Homeodomain-like"/>
    <property type="match status" value="1"/>
</dbReference>
<dbReference type="InterPro" id="IPR018060">
    <property type="entry name" value="HTH_AraC"/>
</dbReference>
<evidence type="ECO:0000313" key="6">
    <source>
        <dbReference type="Proteomes" id="UP000321436"/>
    </source>
</evidence>
<dbReference type="GO" id="GO:0043565">
    <property type="term" value="F:sequence-specific DNA binding"/>
    <property type="evidence" value="ECO:0007669"/>
    <property type="project" value="InterPro"/>
</dbReference>
<dbReference type="InterPro" id="IPR020449">
    <property type="entry name" value="Tscrpt_reg_AraC-type_HTH"/>
</dbReference>
<keyword evidence="6" id="KW-1185">Reference proteome</keyword>
<organism evidence="5 6">
    <name type="scientific">Chitinophaga cymbidii</name>
    <dbReference type="NCBI Taxonomy" id="1096750"/>
    <lineage>
        <taxon>Bacteria</taxon>
        <taxon>Pseudomonadati</taxon>
        <taxon>Bacteroidota</taxon>
        <taxon>Chitinophagia</taxon>
        <taxon>Chitinophagales</taxon>
        <taxon>Chitinophagaceae</taxon>
        <taxon>Chitinophaga</taxon>
    </lineage>
</organism>
<keyword evidence="3" id="KW-0804">Transcription</keyword>
<dbReference type="RefSeq" id="WP_146860197.1">
    <property type="nucleotide sequence ID" value="NZ_BKAU01000001.1"/>
</dbReference>
<reference evidence="5 6" key="1">
    <citation type="submission" date="2019-07" db="EMBL/GenBank/DDBJ databases">
        <title>Whole genome shotgun sequence of Chitinophaga cymbidii NBRC 109752.</title>
        <authorList>
            <person name="Hosoyama A."/>
            <person name="Uohara A."/>
            <person name="Ohji S."/>
            <person name="Ichikawa N."/>
        </authorList>
    </citation>
    <scope>NUCLEOTIDE SEQUENCE [LARGE SCALE GENOMIC DNA]</scope>
    <source>
        <strain evidence="5 6">NBRC 109752</strain>
    </source>
</reference>
<dbReference type="SMART" id="SM00342">
    <property type="entry name" value="HTH_ARAC"/>
    <property type="match status" value="1"/>
</dbReference>
<dbReference type="OrthoDB" id="5949386at2"/>
<dbReference type="Proteomes" id="UP000321436">
    <property type="component" value="Unassembled WGS sequence"/>
</dbReference>
<dbReference type="PANTHER" id="PTHR47893:SF1">
    <property type="entry name" value="REGULATORY PROTEIN PCHR"/>
    <property type="match status" value="1"/>
</dbReference>